<sequence length="593" mass="68003">MILSYRLTQWIDIAVHFLDPSSALMQFVKLGVATKLPVDLTSYMPSALDQLSKLTGTTMICVYMGFIFPSLGGSRESESMSNLVALGVFVVTMMRNVKDVLVERNRQLFEKGKGSLMHRVKRWYMYSCMYNPQLLFCRLIVGMVAKAICVFCSIILLQAAYRSLARNDLEFCYGFSDYGWSMRAIIISQIVFIILGSFTIAFRWFTLVAHVDLIRTPITADPMGEDFALQFHTTKMRAMKTSLFICCRSLSSFLLALICVILYLILGVVPVFLPFVVCVTVKFFFPSLCQNIKGVSISSWKEEFRGIVFRHLDELPEWIMVVCVNYMNKWMSDAGKRFSSRSYMAEILSRPRLSSECTRLDQIQDFGRRHLNGYKVTSLSVVLLVKITVVSVPLYLSESLRKALDEAFEVFYFIDERINVVNFEDRRRREVAKLLWKAGDLKVKKKDLAEHSISVEDVLSTFKEVCHIAPEKLMRTELQIIRGFVIQDREYTSIEELCDTIYQLFADMSRWFLKQFPASILKEVHESAVEEYEERATFVLKLLYKLDSSLEDKIQWLFPDSGGTITGFFDTRENRDDGIPSDAVGGDAADTIA</sequence>
<feature type="transmembrane region" description="Helical" evidence="2">
    <location>
        <begin position="180"/>
        <end position="205"/>
    </location>
</feature>
<evidence type="ECO:0000256" key="1">
    <source>
        <dbReference type="SAM" id="MobiDB-lite"/>
    </source>
</evidence>
<proteinExistence type="predicted"/>
<protein>
    <submittedName>
        <fullName evidence="3">Uncharacterized protein</fullName>
    </submittedName>
</protein>
<keyword evidence="4" id="KW-1185">Reference proteome</keyword>
<comment type="caution">
    <text evidence="3">The sequence shown here is derived from an EMBL/GenBank/DDBJ whole genome shotgun (WGS) entry which is preliminary data.</text>
</comment>
<dbReference type="PANTHER" id="PTHR35307">
    <property type="entry name" value="PROTEIN, PUTATIVE-RELATED"/>
    <property type="match status" value="1"/>
</dbReference>
<evidence type="ECO:0000256" key="2">
    <source>
        <dbReference type="SAM" id="Phobius"/>
    </source>
</evidence>
<feature type="transmembrane region" description="Helical" evidence="2">
    <location>
        <begin position="243"/>
        <end position="265"/>
    </location>
</feature>
<evidence type="ECO:0000313" key="3">
    <source>
        <dbReference type="EMBL" id="KAK9159995.1"/>
    </source>
</evidence>
<organism evidence="3 4">
    <name type="scientific">Stephania yunnanensis</name>
    <dbReference type="NCBI Taxonomy" id="152371"/>
    <lineage>
        <taxon>Eukaryota</taxon>
        <taxon>Viridiplantae</taxon>
        <taxon>Streptophyta</taxon>
        <taxon>Embryophyta</taxon>
        <taxon>Tracheophyta</taxon>
        <taxon>Spermatophyta</taxon>
        <taxon>Magnoliopsida</taxon>
        <taxon>Ranunculales</taxon>
        <taxon>Menispermaceae</taxon>
        <taxon>Menispermoideae</taxon>
        <taxon>Cissampelideae</taxon>
        <taxon>Stephania</taxon>
    </lineage>
</organism>
<evidence type="ECO:0000313" key="4">
    <source>
        <dbReference type="Proteomes" id="UP001420932"/>
    </source>
</evidence>
<dbReference type="Proteomes" id="UP001420932">
    <property type="component" value="Unassembled WGS sequence"/>
</dbReference>
<feature type="transmembrane region" description="Helical" evidence="2">
    <location>
        <begin position="135"/>
        <end position="160"/>
    </location>
</feature>
<keyword evidence="2" id="KW-1133">Transmembrane helix</keyword>
<accession>A0AAP0KXE8</accession>
<gene>
    <name evidence="3" type="ORF">Syun_006336</name>
</gene>
<feature type="region of interest" description="Disordered" evidence="1">
    <location>
        <begin position="572"/>
        <end position="593"/>
    </location>
</feature>
<name>A0AAP0KXE8_9MAGN</name>
<dbReference type="EMBL" id="JBBNAF010000003">
    <property type="protein sequence ID" value="KAK9159995.1"/>
    <property type="molecule type" value="Genomic_DNA"/>
</dbReference>
<reference evidence="3 4" key="1">
    <citation type="submission" date="2024-01" db="EMBL/GenBank/DDBJ databases">
        <title>Genome assemblies of Stephania.</title>
        <authorList>
            <person name="Yang L."/>
        </authorList>
    </citation>
    <scope>NUCLEOTIDE SEQUENCE [LARGE SCALE GENOMIC DNA]</scope>
    <source>
        <strain evidence="3">YNDBR</strain>
        <tissue evidence="3">Leaf</tissue>
    </source>
</reference>
<dbReference type="PANTHER" id="PTHR35307:SF6">
    <property type="entry name" value="TRANSMEMBRANE PROTEIN"/>
    <property type="match status" value="1"/>
</dbReference>
<dbReference type="AlphaFoldDB" id="A0AAP0KXE8"/>
<keyword evidence="2" id="KW-0472">Membrane</keyword>
<keyword evidence="2" id="KW-0812">Transmembrane</keyword>